<dbReference type="Proteomes" id="UP000824120">
    <property type="component" value="Chromosome 1"/>
</dbReference>
<evidence type="ECO:0000313" key="2">
    <source>
        <dbReference type="Proteomes" id="UP000824120"/>
    </source>
</evidence>
<proteinExistence type="predicted"/>
<dbReference type="OrthoDB" id="8299755at2759"/>
<sequence length="116" mass="13800">MPRCLRTFSIRSGLLAPAHSFAMMIHEESFYGVLPSNDRISMILFSRMKRASVYRTYKRRWLWREVLWHLRHLARKQAVRAHSFPVPRLGASSIEHVVARMFNMFSQGRKEARQVR</sequence>
<comment type="caution">
    <text evidence="1">The sequence shown here is derived from an EMBL/GenBank/DDBJ whole genome shotgun (WGS) entry which is preliminary data.</text>
</comment>
<gene>
    <name evidence="1" type="ORF">H5410_001689</name>
</gene>
<keyword evidence="2" id="KW-1185">Reference proteome</keyword>
<organism evidence="1 2">
    <name type="scientific">Solanum commersonii</name>
    <name type="common">Commerson's wild potato</name>
    <name type="synonym">Commerson's nightshade</name>
    <dbReference type="NCBI Taxonomy" id="4109"/>
    <lineage>
        <taxon>Eukaryota</taxon>
        <taxon>Viridiplantae</taxon>
        <taxon>Streptophyta</taxon>
        <taxon>Embryophyta</taxon>
        <taxon>Tracheophyta</taxon>
        <taxon>Spermatophyta</taxon>
        <taxon>Magnoliopsida</taxon>
        <taxon>eudicotyledons</taxon>
        <taxon>Gunneridae</taxon>
        <taxon>Pentapetalae</taxon>
        <taxon>asterids</taxon>
        <taxon>lamiids</taxon>
        <taxon>Solanales</taxon>
        <taxon>Solanaceae</taxon>
        <taxon>Solanoideae</taxon>
        <taxon>Solaneae</taxon>
        <taxon>Solanum</taxon>
    </lineage>
</organism>
<dbReference type="EMBL" id="JACXVP010000001">
    <property type="protein sequence ID" value="KAG5629972.1"/>
    <property type="molecule type" value="Genomic_DNA"/>
</dbReference>
<accession>A0A9J6AZV4</accession>
<protein>
    <submittedName>
        <fullName evidence="1">Uncharacterized protein</fullName>
    </submittedName>
</protein>
<dbReference type="AlphaFoldDB" id="A0A9J6AZV4"/>
<reference evidence="1 2" key="1">
    <citation type="submission" date="2020-09" db="EMBL/GenBank/DDBJ databases">
        <title>De no assembly of potato wild relative species, Solanum commersonii.</title>
        <authorList>
            <person name="Cho K."/>
        </authorList>
    </citation>
    <scope>NUCLEOTIDE SEQUENCE [LARGE SCALE GENOMIC DNA]</scope>
    <source>
        <strain evidence="1">LZ3.2</strain>
        <tissue evidence="1">Leaf</tissue>
    </source>
</reference>
<name>A0A9J6AZV4_SOLCO</name>
<evidence type="ECO:0000313" key="1">
    <source>
        <dbReference type="EMBL" id="KAG5629972.1"/>
    </source>
</evidence>